<feature type="compositionally biased region" description="Polar residues" evidence="1">
    <location>
        <begin position="36"/>
        <end position="52"/>
    </location>
</feature>
<dbReference type="AlphaFoldDB" id="A0A0R3THI4"/>
<dbReference type="WBParaSite" id="HNAJ_0000652501-mRNA-1">
    <property type="protein sequence ID" value="HNAJ_0000652501-mRNA-1"/>
    <property type="gene ID" value="HNAJ_0000652501"/>
</dbReference>
<dbReference type="OrthoDB" id="6269305at2759"/>
<feature type="compositionally biased region" description="Polar residues" evidence="1">
    <location>
        <begin position="1"/>
        <end position="15"/>
    </location>
</feature>
<name>A0A0R3THI4_RODNA</name>
<proteinExistence type="predicted"/>
<evidence type="ECO:0000256" key="1">
    <source>
        <dbReference type="SAM" id="MobiDB-lite"/>
    </source>
</evidence>
<evidence type="ECO:0000313" key="3">
    <source>
        <dbReference type="Proteomes" id="UP000278807"/>
    </source>
</evidence>
<protein>
    <submittedName>
        <fullName evidence="2 4">Uncharacterized protein</fullName>
    </submittedName>
</protein>
<organism evidence="4">
    <name type="scientific">Rodentolepis nana</name>
    <name type="common">Dwarf tapeworm</name>
    <name type="synonym">Hymenolepis nana</name>
    <dbReference type="NCBI Taxonomy" id="102285"/>
    <lineage>
        <taxon>Eukaryota</taxon>
        <taxon>Metazoa</taxon>
        <taxon>Spiralia</taxon>
        <taxon>Lophotrochozoa</taxon>
        <taxon>Platyhelminthes</taxon>
        <taxon>Cestoda</taxon>
        <taxon>Eucestoda</taxon>
        <taxon>Cyclophyllidea</taxon>
        <taxon>Hymenolepididae</taxon>
        <taxon>Rodentolepis</taxon>
    </lineage>
</organism>
<feature type="region of interest" description="Disordered" evidence="1">
    <location>
        <begin position="221"/>
        <end position="269"/>
    </location>
</feature>
<keyword evidence="3" id="KW-1185">Reference proteome</keyword>
<feature type="compositionally biased region" description="Basic residues" evidence="1">
    <location>
        <begin position="253"/>
        <end position="269"/>
    </location>
</feature>
<accession>A0A0R3THI4</accession>
<feature type="compositionally biased region" description="Low complexity" evidence="1">
    <location>
        <begin position="176"/>
        <end position="185"/>
    </location>
</feature>
<evidence type="ECO:0000313" key="2">
    <source>
        <dbReference type="EMBL" id="VDO02381.1"/>
    </source>
</evidence>
<gene>
    <name evidence="2" type="ORF">HNAJ_LOCUS6521</name>
</gene>
<feature type="compositionally biased region" description="Low complexity" evidence="1">
    <location>
        <begin position="53"/>
        <end position="65"/>
    </location>
</feature>
<feature type="region of interest" description="Disordered" evidence="1">
    <location>
        <begin position="1"/>
        <end position="65"/>
    </location>
</feature>
<feature type="region of interest" description="Disordered" evidence="1">
    <location>
        <begin position="168"/>
        <end position="196"/>
    </location>
</feature>
<dbReference type="Proteomes" id="UP000278807">
    <property type="component" value="Unassembled WGS sequence"/>
</dbReference>
<dbReference type="EMBL" id="UZAE01007310">
    <property type="protein sequence ID" value="VDO02381.1"/>
    <property type="molecule type" value="Genomic_DNA"/>
</dbReference>
<sequence>MVSTCDSRPISTHTAPVSEEADIFATPIQPAPRSGARTTRSGVNNSTTDRTASFSSRGSQSLSRSNVSPLFISPLTRLEAAVNALESTEEESKKLTLNQSGLLSSRQLYNPNVTYLFDESPRVLSQEHQTKTPPPGGLIVPAFGNKYFNITSKSAILAKADECDRSINETALQKQPPKTTKNPKTGSARSVNKGNSRRFFNSTFAERNKREVERHFFEVVGEPSDPSTPKTAGRQLKSVKKTGGAGVANRQVKNPRKPKRQTKKTKPKIKLCELKNLASIN</sequence>
<feature type="compositionally biased region" description="Polar residues" evidence="1">
    <location>
        <begin position="187"/>
        <end position="196"/>
    </location>
</feature>
<reference evidence="4" key="1">
    <citation type="submission" date="2017-02" db="UniProtKB">
        <authorList>
            <consortium name="WormBaseParasite"/>
        </authorList>
    </citation>
    <scope>IDENTIFICATION</scope>
</reference>
<evidence type="ECO:0000313" key="4">
    <source>
        <dbReference type="WBParaSite" id="HNAJ_0000652501-mRNA-1"/>
    </source>
</evidence>
<reference evidence="2 3" key="2">
    <citation type="submission" date="2018-11" db="EMBL/GenBank/DDBJ databases">
        <authorList>
            <consortium name="Pathogen Informatics"/>
        </authorList>
    </citation>
    <scope>NUCLEOTIDE SEQUENCE [LARGE SCALE GENOMIC DNA]</scope>
</reference>